<evidence type="ECO:0000259" key="4">
    <source>
        <dbReference type="PROSITE" id="PS50003"/>
    </source>
</evidence>
<dbReference type="Pfam" id="PF20399">
    <property type="entry name" value="PH_20"/>
    <property type="match status" value="1"/>
</dbReference>
<feature type="region of interest" description="Disordered" evidence="3">
    <location>
        <begin position="922"/>
        <end position="971"/>
    </location>
</feature>
<evidence type="ECO:0000256" key="1">
    <source>
        <dbReference type="ARBA" id="ARBA00022553"/>
    </source>
</evidence>
<feature type="compositionally biased region" description="Low complexity" evidence="3">
    <location>
        <begin position="190"/>
        <end position="199"/>
    </location>
</feature>
<keyword evidence="1" id="KW-0597">Phosphoprotein</keyword>
<protein>
    <submittedName>
        <fullName evidence="5">WGS project CCBQ000000000 data, contig 00102</fullName>
    </submittedName>
</protein>
<dbReference type="InterPro" id="IPR011993">
    <property type="entry name" value="PH-like_dom_sf"/>
</dbReference>
<dbReference type="SUPFAM" id="SSF50729">
    <property type="entry name" value="PH domain-like"/>
    <property type="match status" value="1"/>
</dbReference>
<dbReference type="InterPro" id="IPR001849">
    <property type="entry name" value="PH_domain"/>
</dbReference>
<feature type="compositionally biased region" description="Low complexity" evidence="3">
    <location>
        <begin position="925"/>
        <end position="944"/>
    </location>
</feature>
<dbReference type="InterPro" id="IPR046869">
    <property type="entry name" value="SLM1/RGC1-like_PH"/>
</dbReference>
<dbReference type="PANTHER" id="PTHR31941">
    <property type="entry name" value="CYTOSKELETAL SIGNALING PROTEIN SLM1"/>
    <property type="match status" value="1"/>
</dbReference>
<proteinExistence type="predicted"/>
<feature type="coiled-coil region" evidence="2">
    <location>
        <begin position="284"/>
        <end position="311"/>
    </location>
</feature>
<feature type="region of interest" description="Disordered" evidence="3">
    <location>
        <begin position="751"/>
        <end position="773"/>
    </location>
</feature>
<name>A0A0A8L6U6_9SACH</name>
<keyword evidence="2" id="KW-0175">Coiled coil</keyword>
<feature type="compositionally biased region" description="Gly residues" evidence="3">
    <location>
        <begin position="80"/>
        <end position="100"/>
    </location>
</feature>
<feature type="region of interest" description="Disordered" evidence="3">
    <location>
        <begin position="1"/>
        <end position="21"/>
    </location>
</feature>
<dbReference type="SMART" id="SM00233">
    <property type="entry name" value="PH"/>
    <property type="match status" value="1"/>
</dbReference>
<dbReference type="EMBL" id="CCBQ010000027">
    <property type="protein sequence ID" value="CDO93933.1"/>
    <property type="molecule type" value="Genomic_DNA"/>
</dbReference>
<feature type="region of interest" description="Disordered" evidence="3">
    <location>
        <begin position="188"/>
        <end position="212"/>
    </location>
</feature>
<reference evidence="5 6" key="1">
    <citation type="submission" date="2014-03" db="EMBL/GenBank/DDBJ databases">
        <title>The genome of Kluyveromyces dobzhanskii.</title>
        <authorList>
            <person name="Nystedt B."/>
            <person name="Astrom S."/>
        </authorList>
    </citation>
    <scope>NUCLEOTIDE SEQUENCE [LARGE SCALE GENOMIC DNA]</scope>
    <source>
        <strain evidence="5 6">CBS 2104</strain>
    </source>
</reference>
<evidence type="ECO:0000313" key="5">
    <source>
        <dbReference type="EMBL" id="CDO93933.1"/>
    </source>
</evidence>
<dbReference type="AlphaFoldDB" id="A0A0A8L6U6"/>
<feature type="region of interest" description="Disordered" evidence="3">
    <location>
        <begin position="74"/>
        <end position="102"/>
    </location>
</feature>
<sequence>MAMDPRYEEADGSTIADNASAVSSDDSNYLLDLSDETEYEDILPKSNYHSPYYVNVPTPKNAIMAGTAGAGSRAASSAGEGAGSGAGAGAGSGAGSGGKANGVNSSAAEGLDLYDDGTASFVREYPTDILADRFHKWRKILKALLIYLREVAYSQEQFARINYSLKNSVKFSFLTDLEESTNKIVDPLKKNLPQKKPQPSAQMKSSFDEKSDPFASLNPGSLNNSSIDLGQELQLEPNDSCSGAGFMNFGSGSIQDLQVVLKKYHLSLASQQVKASKEISVLVLPKLEDLRKDLSHKIKEIKELNADFKTNIQEHIALTGQLLHKYMASVNFLNDRASRSDLIKLKKNMSLKSKHDPYLLKLQLDLQLKRQLLEENYLQEAYINLQTSGMELEKIIYSTIQKTLQKYSAIIDTQARTSINNLCRELQRGMLSKPPCVEWDSFVGHHPRCLLNWKSTETIPQPRKLSDVRYPKMKSSLAKCIRAGYLLKKSKYLKQYNKGYFVLTSNYLHEFKSSNFFKLTQDTGETTEHAMISSSGNKGRSIIPIMSISLNDAELIEVEDKFTINCKATYLMEEDTGESISHDLKKISKSTSSLSKFFKAGSGKHGKGVGNMAMSSTTDHKAAYSNDDNVKLTSITFKRPSDMDVKEFKKWANNLKDLTKFKDPLDRAKYIEEKILKAHNKFAHSTASLAQSKSSLSSTTAHSSSQSTATLQQRPHYIQIAPSAMQMSMRSKVNTPAIDDNGNLIFATERPKSLSPSEPIPLPSEQTSQQVSPNSFISNDGSIGSNKNSNVGYVITSNGMTPVHQLSPLSHVKALPSDTAPSVRHPAAEFNFFTSPTTGSGNVTSASNTSSGSGGGYFAIPVKTTSQHSTPTGEGSKTPGTVPKIHINELEAPHPVKVIPLSHGPESTATNANRNVTYSNLKKNSSASSVPSVSSLRAPSPVLSNPTHNLSTPSLQTVSKQSQTQPVRRHKKTVSFNSLNSLMFSKKGANPSNNQYLSDAKINEDDDAGAINIHESLYS</sequence>
<evidence type="ECO:0000313" key="6">
    <source>
        <dbReference type="Proteomes" id="UP000031516"/>
    </source>
</evidence>
<dbReference type="PROSITE" id="PS50003">
    <property type="entry name" value="PH_DOMAIN"/>
    <property type="match status" value="1"/>
</dbReference>
<dbReference type="Pfam" id="PF20400">
    <property type="entry name" value="BAR_4"/>
    <property type="match status" value="1"/>
</dbReference>
<keyword evidence="6" id="KW-1185">Reference proteome</keyword>
<dbReference type="PANTHER" id="PTHR31941:SF15">
    <property type="entry name" value="ACTIVATOR OF SKN7 PROTEIN 10-RELATED"/>
    <property type="match status" value="1"/>
</dbReference>
<dbReference type="Proteomes" id="UP000031516">
    <property type="component" value="Unassembled WGS sequence"/>
</dbReference>
<feature type="compositionally biased region" description="Polar residues" evidence="3">
    <location>
        <begin position="945"/>
        <end position="966"/>
    </location>
</feature>
<gene>
    <name evidence="5" type="ORF">KLDO_g2221</name>
</gene>
<dbReference type="InterPro" id="IPR046868">
    <property type="entry name" value="BAR_4"/>
</dbReference>
<evidence type="ECO:0000256" key="3">
    <source>
        <dbReference type="SAM" id="MobiDB-lite"/>
    </source>
</evidence>
<dbReference type="Gene3D" id="2.30.29.30">
    <property type="entry name" value="Pleckstrin-homology domain (PH domain)/Phosphotyrosine-binding domain (PTB)"/>
    <property type="match status" value="1"/>
</dbReference>
<accession>A0A0A8L6U6</accession>
<feature type="domain" description="PH" evidence="4">
    <location>
        <begin position="479"/>
        <end position="660"/>
    </location>
</feature>
<evidence type="ECO:0000256" key="2">
    <source>
        <dbReference type="SAM" id="Coils"/>
    </source>
</evidence>
<organism evidence="5 6">
    <name type="scientific">Kluyveromyces dobzhanskii CBS 2104</name>
    <dbReference type="NCBI Taxonomy" id="1427455"/>
    <lineage>
        <taxon>Eukaryota</taxon>
        <taxon>Fungi</taxon>
        <taxon>Dikarya</taxon>
        <taxon>Ascomycota</taxon>
        <taxon>Saccharomycotina</taxon>
        <taxon>Saccharomycetes</taxon>
        <taxon>Saccharomycetales</taxon>
        <taxon>Saccharomycetaceae</taxon>
        <taxon>Kluyveromyces</taxon>
    </lineage>
</organism>
<comment type="caution">
    <text evidence="5">The sequence shown here is derived from an EMBL/GenBank/DDBJ whole genome shotgun (WGS) entry which is preliminary data.</text>
</comment>
<dbReference type="OrthoDB" id="2264563at2759"/>